<dbReference type="Pfam" id="PF00109">
    <property type="entry name" value="ketoacyl-synt"/>
    <property type="match status" value="1"/>
</dbReference>
<accession>A0A2X0VD38</accession>
<protein>
    <submittedName>
        <fullName evidence="6">3-oxoacyl-[acyl-carrier-protein] synthase 2</fullName>
        <ecNumber evidence="6">2.3.1.179</ecNumber>
    </submittedName>
</protein>
<dbReference type="EC" id="2.3.1.179" evidence="6"/>
<dbReference type="SMART" id="SM00825">
    <property type="entry name" value="PKS_KS"/>
    <property type="match status" value="1"/>
</dbReference>
<organism evidence="6 7">
    <name type="scientific">Anaerobiospirillum thomasii</name>
    <dbReference type="NCBI Taxonomy" id="179995"/>
    <lineage>
        <taxon>Bacteria</taxon>
        <taxon>Pseudomonadati</taxon>
        <taxon>Pseudomonadota</taxon>
        <taxon>Gammaproteobacteria</taxon>
        <taxon>Aeromonadales</taxon>
        <taxon>Succinivibrionaceae</taxon>
        <taxon>Anaerobiospirillum</taxon>
    </lineage>
</organism>
<dbReference type="SUPFAM" id="SSF53901">
    <property type="entry name" value="Thiolase-like"/>
    <property type="match status" value="2"/>
</dbReference>
<dbReference type="Gene3D" id="3.40.47.10">
    <property type="match status" value="2"/>
</dbReference>
<comment type="pathway">
    <text evidence="1">Lipid metabolism; fatty acid biosynthesis.</text>
</comment>
<feature type="domain" description="Ketosynthase family 3 (KS3)" evidence="5">
    <location>
        <begin position="2"/>
        <end position="408"/>
    </location>
</feature>
<dbReference type="InterPro" id="IPR018201">
    <property type="entry name" value="Ketoacyl_synth_AS"/>
</dbReference>
<dbReference type="RefSeq" id="WP_113743313.1">
    <property type="nucleotide sequence ID" value="NZ_UAPU01000007.1"/>
</dbReference>
<reference evidence="6 7" key="1">
    <citation type="submission" date="2018-06" db="EMBL/GenBank/DDBJ databases">
        <authorList>
            <consortium name="Pathogen Informatics"/>
            <person name="Doyle S."/>
        </authorList>
    </citation>
    <scope>NUCLEOTIDE SEQUENCE [LARGE SCALE GENOMIC DNA]</scope>
    <source>
        <strain evidence="6 7">NCTC13093</strain>
    </source>
</reference>
<keyword evidence="7" id="KW-1185">Reference proteome</keyword>
<dbReference type="InterPro" id="IPR000794">
    <property type="entry name" value="Beta-ketoacyl_synthase"/>
</dbReference>
<dbReference type="EMBL" id="UAPV01000001">
    <property type="protein sequence ID" value="SPT69129.1"/>
    <property type="molecule type" value="Genomic_DNA"/>
</dbReference>
<dbReference type="InterPro" id="IPR014031">
    <property type="entry name" value="Ketoacyl_synth_C"/>
</dbReference>
<dbReference type="GO" id="GO:0006633">
    <property type="term" value="P:fatty acid biosynthetic process"/>
    <property type="evidence" value="ECO:0007669"/>
    <property type="project" value="UniProtKB-UniPathway"/>
</dbReference>
<evidence type="ECO:0000256" key="4">
    <source>
        <dbReference type="RuleBase" id="RU003694"/>
    </source>
</evidence>
<evidence type="ECO:0000259" key="5">
    <source>
        <dbReference type="PROSITE" id="PS52004"/>
    </source>
</evidence>
<dbReference type="PANTHER" id="PTHR11712:SF325">
    <property type="entry name" value="3-OXOACYL-(ACYL-CARRIER-PROTEIN) SYNTHASE II FABF"/>
    <property type="match status" value="1"/>
</dbReference>
<evidence type="ECO:0000256" key="2">
    <source>
        <dbReference type="ARBA" id="ARBA00008467"/>
    </source>
</evidence>
<evidence type="ECO:0000313" key="7">
    <source>
        <dbReference type="Proteomes" id="UP000250086"/>
    </source>
</evidence>
<dbReference type="AlphaFoldDB" id="A0A2X0VD38"/>
<sequence>MSRRVVVSGMGLVTAFGDDVNTVIDRMSYGENAVVVMDQWKDIDGLGSYVAAPIDSFFLPKEVYNRKKIRAMSRVSLFSTRATELALKDANLENSDAVTDGRMGIAFGSCSGSPDATKDIASIYYDKSIMQYDATTYVRMMPHTTAVNTALFFGMRGRLIPTSSACTSASQAIGYAYEAIAGGHQDFMVAGGAEELSPAQTACFDTLFATTHKNDTPKLTPSPFDKDRDGLVIGEGAGALLLESYDSAVARGAKIYCEIVGFNTNCDATHITQPNRETIEICIANALKNANLKAKDIGYVNLHATGTGRGDVAESLATYSIFGRDCPVSGFKSYFGHTLGACGAIEAALSIQMMHNKQFMPNLNLNTVDENCGDLDYIVGSPRDIDCQYIMSNNFAFGGVNTSLIFKKL</sequence>
<dbReference type="CDD" id="cd00834">
    <property type="entry name" value="KAS_I_II"/>
    <property type="match status" value="1"/>
</dbReference>
<dbReference type="GO" id="GO:0005829">
    <property type="term" value="C:cytosol"/>
    <property type="evidence" value="ECO:0007669"/>
    <property type="project" value="TreeGrafter"/>
</dbReference>
<dbReference type="Proteomes" id="UP000250086">
    <property type="component" value="Unassembled WGS sequence"/>
</dbReference>
<dbReference type="Pfam" id="PF02801">
    <property type="entry name" value="Ketoacyl-synt_C"/>
    <property type="match status" value="1"/>
</dbReference>
<proteinExistence type="inferred from homology"/>
<dbReference type="PROSITE" id="PS00606">
    <property type="entry name" value="KS3_1"/>
    <property type="match status" value="1"/>
</dbReference>
<gene>
    <name evidence="6" type="primary">fabF_1</name>
    <name evidence="6" type="ORF">NCTC13093_00492</name>
</gene>
<dbReference type="InterPro" id="IPR020841">
    <property type="entry name" value="PKS_Beta-ketoAc_synthase_dom"/>
</dbReference>
<dbReference type="PANTHER" id="PTHR11712">
    <property type="entry name" value="POLYKETIDE SYNTHASE-RELATED"/>
    <property type="match status" value="1"/>
</dbReference>
<comment type="similarity">
    <text evidence="2 4">Belongs to the thiolase-like superfamily. Beta-ketoacyl-ACP synthases family.</text>
</comment>
<dbReference type="PROSITE" id="PS52004">
    <property type="entry name" value="KS3_2"/>
    <property type="match status" value="1"/>
</dbReference>
<keyword evidence="3 4" id="KW-0808">Transferase</keyword>
<evidence type="ECO:0000256" key="1">
    <source>
        <dbReference type="ARBA" id="ARBA00005194"/>
    </source>
</evidence>
<dbReference type="NCBIfam" id="NF006587">
    <property type="entry name" value="PRK09116.1"/>
    <property type="match status" value="1"/>
</dbReference>
<dbReference type="OrthoDB" id="9808669at2"/>
<evidence type="ECO:0000313" key="6">
    <source>
        <dbReference type="EMBL" id="SPT69129.1"/>
    </source>
</evidence>
<name>A0A2X0VD38_9GAMM</name>
<dbReference type="UniPathway" id="UPA00094"/>
<keyword evidence="6" id="KW-0012">Acyltransferase</keyword>
<evidence type="ECO:0000256" key="3">
    <source>
        <dbReference type="ARBA" id="ARBA00022679"/>
    </source>
</evidence>
<dbReference type="GO" id="GO:0004315">
    <property type="term" value="F:3-oxoacyl-[acyl-carrier-protein] synthase activity"/>
    <property type="evidence" value="ECO:0007669"/>
    <property type="project" value="UniProtKB-EC"/>
</dbReference>
<dbReference type="InterPro" id="IPR014030">
    <property type="entry name" value="Ketoacyl_synth_N"/>
</dbReference>
<dbReference type="InterPro" id="IPR016039">
    <property type="entry name" value="Thiolase-like"/>
</dbReference>